<comment type="subcellular location">
    <subcellularLocation>
        <location evidence="1 14">Cell membrane</location>
        <topology evidence="1 14">Multi-pass membrane protein</topology>
    </subcellularLocation>
</comment>
<dbReference type="GO" id="GO:0046677">
    <property type="term" value="P:response to antibiotic"/>
    <property type="evidence" value="ECO:0007669"/>
    <property type="project" value="UniProtKB-UniRule"/>
</dbReference>
<feature type="transmembrane region" description="Helical" evidence="14">
    <location>
        <begin position="96"/>
        <end position="117"/>
    </location>
</feature>
<keyword evidence="9 14" id="KW-0472">Membrane</keyword>
<keyword evidence="14" id="KW-0573">Peptidoglycan synthesis</keyword>
<evidence type="ECO:0000256" key="10">
    <source>
        <dbReference type="ARBA" id="ARBA00023251"/>
    </source>
</evidence>
<evidence type="ECO:0000256" key="14">
    <source>
        <dbReference type="HAMAP-Rule" id="MF_01006"/>
    </source>
</evidence>
<dbReference type="OrthoDB" id="9808289at2"/>
<dbReference type="InterPro" id="IPR003824">
    <property type="entry name" value="UppP"/>
</dbReference>
<evidence type="ECO:0000256" key="1">
    <source>
        <dbReference type="ARBA" id="ARBA00004651"/>
    </source>
</evidence>
<keyword evidence="16" id="KW-1185">Reference proteome</keyword>
<dbReference type="EMBL" id="FMYP01000021">
    <property type="protein sequence ID" value="SDC20640.1"/>
    <property type="molecule type" value="Genomic_DNA"/>
</dbReference>
<proteinExistence type="inferred from homology"/>
<evidence type="ECO:0000256" key="7">
    <source>
        <dbReference type="ARBA" id="ARBA00022801"/>
    </source>
</evidence>
<dbReference type="EC" id="3.6.1.27" evidence="3 14"/>
<keyword evidence="8 14" id="KW-1133">Transmembrane helix</keyword>
<evidence type="ECO:0000256" key="5">
    <source>
        <dbReference type="ARBA" id="ARBA00022475"/>
    </source>
</evidence>
<dbReference type="PANTHER" id="PTHR30622:SF3">
    <property type="entry name" value="UNDECAPRENYL-DIPHOSPHATASE"/>
    <property type="match status" value="1"/>
</dbReference>
<protein>
    <recommendedName>
        <fullName evidence="4 14">Undecaprenyl-diphosphatase</fullName>
        <ecNumber evidence="3 14">3.6.1.27</ecNumber>
    </recommendedName>
    <alternativeName>
        <fullName evidence="12 14">Bacitracin resistance protein</fullName>
    </alternativeName>
    <alternativeName>
        <fullName evidence="11 14">Undecaprenyl pyrophosphate phosphatase</fullName>
    </alternativeName>
</protein>
<feature type="transmembrane region" description="Helical" evidence="14">
    <location>
        <begin position="240"/>
        <end position="263"/>
    </location>
</feature>
<accession>A0A1G6JPG0</accession>
<dbReference type="GO" id="GO:0005886">
    <property type="term" value="C:plasma membrane"/>
    <property type="evidence" value="ECO:0007669"/>
    <property type="project" value="UniProtKB-SubCell"/>
</dbReference>
<evidence type="ECO:0000256" key="13">
    <source>
        <dbReference type="ARBA" id="ARBA00047594"/>
    </source>
</evidence>
<dbReference type="Pfam" id="PF02673">
    <property type="entry name" value="BacA"/>
    <property type="match status" value="1"/>
</dbReference>
<dbReference type="NCBIfam" id="NF001389">
    <property type="entry name" value="PRK00281.1-2"/>
    <property type="match status" value="1"/>
</dbReference>
<dbReference type="GO" id="GO:0008360">
    <property type="term" value="P:regulation of cell shape"/>
    <property type="evidence" value="ECO:0007669"/>
    <property type="project" value="UniProtKB-KW"/>
</dbReference>
<evidence type="ECO:0000256" key="2">
    <source>
        <dbReference type="ARBA" id="ARBA00010621"/>
    </source>
</evidence>
<evidence type="ECO:0000256" key="11">
    <source>
        <dbReference type="ARBA" id="ARBA00032707"/>
    </source>
</evidence>
<keyword evidence="14" id="KW-0961">Cell wall biogenesis/degradation</keyword>
<sequence>MGIIETIILAIIEGITEFLPVSSTGHMILASSIMKIQDDSFVKTFEIAIQLGAIMAIVMLYYKRFLQSLSIYYKLAIAFIPTGIAGFLAYPYIKAFLFNPLGVSVALIVGGIILVIIDKRVVARESDYEDLGDISYRRSFVIGLAQCVSMVPGVSRAAATIIGGVYNGLNKKQATEFSFLLAVPTMCAATGYDLLKTDVTFSSHQLLLLGIGLVVAFVTAWGAVKVFLKIVENYGFKHFGYYRIVIGVVFIIYMLMSGSASLFENLGS</sequence>
<keyword evidence="10 14" id="KW-0046">Antibiotic resistance</keyword>
<dbReference type="Proteomes" id="UP000199452">
    <property type="component" value="Unassembled WGS sequence"/>
</dbReference>
<feature type="transmembrane region" description="Helical" evidence="14">
    <location>
        <begin position="41"/>
        <end position="62"/>
    </location>
</feature>
<dbReference type="GO" id="GO:0071555">
    <property type="term" value="P:cell wall organization"/>
    <property type="evidence" value="ECO:0007669"/>
    <property type="project" value="UniProtKB-KW"/>
</dbReference>
<evidence type="ECO:0000256" key="12">
    <source>
        <dbReference type="ARBA" id="ARBA00032932"/>
    </source>
</evidence>
<evidence type="ECO:0000313" key="16">
    <source>
        <dbReference type="Proteomes" id="UP000199452"/>
    </source>
</evidence>
<dbReference type="NCBIfam" id="TIGR00753">
    <property type="entry name" value="undec_PP_bacA"/>
    <property type="match status" value="1"/>
</dbReference>
<evidence type="ECO:0000313" key="15">
    <source>
        <dbReference type="EMBL" id="SDC20640.1"/>
    </source>
</evidence>
<keyword evidence="6 14" id="KW-0812">Transmembrane</keyword>
<dbReference type="PANTHER" id="PTHR30622">
    <property type="entry name" value="UNDECAPRENYL-DIPHOSPHATASE"/>
    <property type="match status" value="1"/>
</dbReference>
<comment type="miscellaneous">
    <text evidence="14">Bacitracin is thought to be involved in the inhibition of peptidoglycan synthesis by sequestering undecaprenyl diphosphate, thereby reducing the pool of lipid carrier available.</text>
</comment>
<gene>
    <name evidence="14" type="primary">uppP</name>
    <name evidence="15" type="ORF">SAMN05216323_102111</name>
</gene>
<dbReference type="STRING" id="1640674.SAMN05216323_102111"/>
<comment type="catalytic activity">
    <reaction evidence="13 14">
        <text>di-trans,octa-cis-undecaprenyl diphosphate + H2O = di-trans,octa-cis-undecaprenyl phosphate + phosphate + H(+)</text>
        <dbReference type="Rhea" id="RHEA:28094"/>
        <dbReference type="ChEBI" id="CHEBI:15377"/>
        <dbReference type="ChEBI" id="CHEBI:15378"/>
        <dbReference type="ChEBI" id="CHEBI:43474"/>
        <dbReference type="ChEBI" id="CHEBI:58405"/>
        <dbReference type="ChEBI" id="CHEBI:60392"/>
        <dbReference type="EC" id="3.6.1.27"/>
    </reaction>
</comment>
<evidence type="ECO:0000256" key="3">
    <source>
        <dbReference type="ARBA" id="ARBA00012374"/>
    </source>
</evidence>
<evidence type="ECO:0000256" key="8">
    <source>
        <dbReference type="ARBA" id="ARBA00022989"/>
    </source>
</evidence>
<dbReference type="HAMAP" id="MF_01006">
    <property type="entry name" value="Undec_diphosphatase"/>
    <property type="match status" value="1"/>
</dbReference>
<name>A0A1G6JPG0_9BACT</name>
<feature type="transmembrane region" description="Helical" evidence="14">
    <location>
        <begin position="71"/>
        <end position="90"/>
    </location>
</feature>
<feature type="transmembrane region" description="Helical" evidence="14">
    <location>
        <begin position="7"/>
        <end position="29"/>
    </location>
</feature>
<dbReference type="AlphaFoldDB" id="A0A1G6JPG0"/>
<organism evidence="15 16">
    <name type="scientific">Williamwhitmania taraxaci</name>
    <dbReference type="NCBI Taxonomy" id="1640674"/>
    <lineage>
        <taxon>Bacteria</taxon>
        <taxon>Pseudomonadati</taxon>
        <taxon>Bacteroidota</taxon>
        <taxon>Bacteroidia</taxon>
        <taxon>Bacteroidales</taxon>
        <taxon>Williamwhitmaniaceae</taxon>
        <taxon>Williamwhitmania</taxon>
    </lineage>
</organism>
<dbReference type="NCBIfam" id="NF001390">
    <property type="entry name" value="PRK00281.1-4"/>
    <property type="match status" value="1"/>
</dbReference>
<evidence type="ECO:0000256" key="6">
    <source>
        <dbReference type="ARBA" id="ARBA00022692"/>
    </source>
</evidence>
<dbReference type="RefSeq" id="WP_092437432.1">
    <property type="nucleotide sequence ID" value="NZ_FMYP01000021.1"/>
</dbReference>
<reference evidence="15 16" key="1">
    <citation type="submission" date="2016-09" db="EMBL/GenBank/DDBJ databases">
        <authorList>
            <person name="Capua I."/>
            <person name="De Benedictis P."/>
            <person name="Joannis T."/>
            <person name="Lombin L.H."/>
            <person name="Cattoli G."/>
        </authorList>
    </citation>
    <scope>NUCLEOTIDE SEQUENCE [LARGE SCALE GENOMIC DNA]</scope>
    <source>
        <strain evidence="15 16">A7P-90m</strain>
    </source>
</reference>
<evidence type="ECO:0000256" key="9">
    <source>
        <dbReference type="ARBA" id="ARBA00023136"/>
    </source>
</evidence>
<feature type="transmembrane region" description="Helical" evidence="14">
    <location>
        <begin position="207"/>
        <end position="228"/>
    </location>
</feature>
<comment type="similarity">
    <text evidence="2 14">Belongs to the UppP family.</text>
</comment>
<keyword evidence="5 14" id="KW-1003">Cell membrane</keyword>
<keyword evidence="7 14" id="KW-0378">Hydrolase</keyword>
<evidence type="ECO:0000256" key="4">
    <source>
        <dbReference type="ARBA" id="ARBA00021581"/>
    </source>
</evidence>
<dbReference type="GO" id="GO:0009252">
    <property type="term" value="P:peptidoglycan biosynthetic process"/>
    <property type="evidence" value="ECO:0007669"/>
    <property type="project" value="UniProtKB-KW"/>
</dbReference>
<keyword evidence="14" id="KW-0133">Cell shape</keyword>
<dbReference type="GO" id="GO:0050380">
    <property type="term" value="F:undecaprenyl-diphosphatase activity"/>
    <property type="evidence" value="ECO:0007669"/>
    <property type="project" value="UniProtKB-UniRule"/>
</dbReference>
<comment type="function">
    <text evidence="14">Catalyzes the dephosphorylation of undecaprenyl diphosphate (UPP). Confers resistance to bacitracin.</text>
</comment>